<organism evidence="1 2">
    <name type="scientific">Rhododendron molle</name>
    <name type="common">Chinese azalea</name>
    <name type="synonym">Azalea mollis</name>
    <dbReference type="NCBI Taxonomy" id="49168"/>
    <lineage>
        <taxon>Eukaryota</taxon>
        <taxon>Viridiplantae</taxon>
        <taxon>Streptophyta</taxon>
        <taxon>Embryophyta</taxon>
        <taxon>Tracheophyta</taxon>
        <taxon>Spermatophyta</taxon>
        <taxon>Magnoliopsida</taxon>
        <taxon>eudicotyledons</taxon>
        <taxon>Gunneridae</taxon>
        <taxon>Pentapetalae</taxon>
        <taxon>asterids</taxon>
        <taxon>Ericales</taxon>
        <taxon>Ericaceae</taxon>
        <taxon>Ericoideae</taxon>
        <taxon>Rhodoreae</taxon>
        <taxon>Rhododendron</taxon>
    </lineage>
</organism>
<gene>
    <name evidence="1" type="ORF">RHMOL_Rhmol12G0112100</name>
</gene>
<evidence type="ECO:0000313" key="2">
    <source>
        <dbReference type="Proteomes" id="UP001062846"/>
    </source>
</evidence>
<evidence type="ECO:0000313" key="1">
    <source>
        <dbReference type="EMBL" id="KAI8527930.1"/>
    </source>
</evidence>
<reference evidence="1" key="1">
    <citation type="submission" date="2022-02" db="EMBL/GenBank/DDBJ databases">
        <title>Plant Genome Project.</title>
        <authorList>
            <person name="Zhang R.-G."/>
        </authorList>
    </citation>
    <scope>NUCLEOTIDE SEQUENCE</scope>
    <source>
        <strain evidence="1">AT1</strain>
    </source>
</reference>
<comment type="caution">
    <text evidence="1">The sequence shown here is derived from an EMBL/GenBank/DDBJ whole genome shotgun (WGS) entry which is preliminary data.</text>
</comment>
<protein>
    <submittedName>
        <fullName evidence="1">Uncharacterized protein</fullName>
    </submittedName>
</protein>
<name>A0ACC0LH38_RHOML</name>
<dbReference type="EMBL" id="CM046399">
    <property type="protein sequence ID" value="KAI8527930.1"/>
    <property type="molecule type" value="Genomic_DNA"/>
</dbReference>
<proteinExistence type="predicted"/>
<sequence length="284" mass="31780">MRIGLEFWLASPVAEAPPPSKSLSPLAHGTIVEIICRLSTGIVHCLPTSYLFTIGKEVNKLYWKNQLSCLKDQDWARILARLARRRGTSFLKATVSTSPWHHCGDRLQAFCWNCQPPPCLLPFYNRIRIGLEFWLVSLVAEAPPSSKPLFPLAHGTIVEIICRLSAGIVHRLPASYLSSIGQKRYYQKDVHYRPASALSKIGEEVNKLYWKNQLSGLKDEEWARILARLARRRGTSSLEALFPLAQGTIVEIICRLSAGIVRSLPASSLSAIGKVSKLYSSVFR</sequence>
<accession>A0ACC0LH38</accession>
<keyword evidence="2" id="KW-1185">Reference proteome</keyword>
<dbReference type="Proteomes" id="UP001062846">
    <property type="component" value="Chromosome 12"/>
</dbReference>